<evidence type="ECO:0000313" key="1">
    <source>
        <dbReference type="EMBL" id="KAB5573208.1"/>
    </source>
</evidence>
<organism evidence="1 2">
    <name type="scientific">Salix brachista</name>
    <dbReference type="NCBI Taxonomy" id="2182728"/>
    <lineage>
        <taxon>Eukaryota</taxon>
        <taxon>Viridiplantae</taxon>
        <taxon>Streptophyta</taxon>
        <taxon>Embryophyta</taxon>
        <taxon>Tracheophyta</taxon>
        <taxon>Spermatophyta</taxon>
        <taxon>Magnoliopsida</taxon>
        <taxon>eudicotyledons</taxon>
        <taxon>Gunneridae</taxon>
        <taxon>Pentapetalae</taxon>
        <taxon>rosids</taxon>
        <taxon>fabids</taxon>
        <taxon>Malpighiales</taxon>
        <taxon>Salicaceae</taxon>
        <taxon>Saliceae</taxon>
        <taxon>Salix</taxon>
    </lineage>
</organism>
<name>A0A5N5P270_9ROSI</name>
<protein>
    <submittedName>
        <fullName evidence="1">Uncharacterized protein</fullName>
    </submittedName>
</protein>
<reference evidence="2" key="1">
    <citation type="journal article" date="2019" name="Gigascience">
        <title>De novo genome assembly of the endangered Acer yangbiense, a plant species with extremely small populations endemic to Yunnan Province, China.</title>
        <authorList>
            <person name="Yang J."/>
            <person name="Wariss H.M."/>
            <person name="Tao L."/>
            <person name="Zhang R."/>
            <person name="Yun Q."/>
            <person name="Hollingsworth P."/>
            <person name="Dao Z."/>
            <person name="Luo G."/>
            <person name="Guo H."/>
            <person name="Ma Y."/>
            <person name="Sun W."/>
        </authorList>
    </citation>
    <scope>NUCLEOTIDE SEQUENCE [LARGE SCALE GENOMIC DNA]</scope>
    <source>
        <strain evidence="2">cv. br00</strain>
    </source>
</reference>
<comment type="caution">
    <text evidence="1">The sequence shown here is derived from an EMBL/GenBank/DDBJ whole genome shotgun (WGS) entry which is preliminary data.</text>
</comment>
<accession>A0A5N5P270</accession>
<keyword evidence="2" id="KW-1185">Reference proteome</keyword>
<proteinExistence type="predicted"/>
<evidence type="ECO:0000313" key="2">
    <source>
        <dbReference type="Proteomes" id="UP000326939"/>
    </source>
</evidence>
<dbReference type="EMBL" id="VDCV01000001">
    <property type="protein sequence ID" value="KAB5573208.1"/>
    <property type="molecule type" value="Genomic_DNA"/>
</dbReference>
<sequence length="92" mass="10717">MSMGYSLPSRMQVLMFFFFSFNLLHFTFCFSDLFIPTITGLISRHLLRTTPHATSNQVNLLFESFCHGSHTIVTALCYRRFYAEVSYRSTTL</sequence>
<gene>
    <name evidence="1" type="ORF">DKX38_000402</name>
</gene>
<dbReference type="AlphaFoldDB" id="A0A5N5P270"/>
<dbReference type="Proteomes" id="UP000326939">
    <property type="component" value="Chromosome 1"/>
</dbReference>